<feature type="transmembrane region" description="Helical" evidence="1">
    <location>
        <begin position="177"/>
        <end position="197"/>
    </location>
</feature>
<evidence type="ECO:0000313" key="3">
    <source>
        <dbReference type="Proteomes" id="UP001216440"/>
    </source>
</evidence>
<dbReference type="RefSeq" id="WP_279332779.1">
    <property type="nucleotide sequence ID" value="NZ_CP121682.1"/>
</dbReference>
<reference evidence="2 3" key="1">
    <citation type="submission" date="2023-03" db="EMBL/GenBank/DDBJ databases">
        <authorList>
            <person name="Mo P."/>
        </authorList>
    </citation>
    <scope>NUCLEOTIDE SEQUENCE [LARGE SCALE GENOMIC DNA]</scope>
    <source>
        <strain evidence="2 3">HUAS 5</strain>
    </source>
</reference>
<gene>
    <name evidence="2" type="ORF">PYS65_06250</name>
</gene>
<keyword evidence="3" id="KW-1185">Reference proteome</keyword>
<dbReference type="Proteomes" id="UP001216440">
    <property type="component" value="Chromosome"/>
</dbReference>
<feature type="transmembrane region" description="Helical" evidence="1">
    <location>
        <begin position="42"/>
        <end position="61"/>
    </location>
</feature>
<name>A0ABY8JVT5_9ACTN</name>
<evidence type="ECO:0000313" key="2">
    <source>
        <dbReference type="EMBL" id="WGD39762.1"/>
    </source>
</evidence>
<protein>
    <submittedName>
        <fullName evidence="2">Uncharacterized protein</fullName>
    </submittedName>
</protein>
<feature type="transmembrane region" description="Helical" evidence="1">
    <location>
        <begin position="156"/>
        <end position="171"/>
    </location>
</feature>
<keyword evidence="1" id="KW-0812">Transmembrane</keyword>
<keyword evidence="1" id="KW-0472">Membrane</keyword>
<sequence>MQTTQTTRERVDGFLRRWCAPASFLVNTYGNNLVKSGEDKTLGALLWFLGLVMLFYAASYWNREVLTVRWWHDRHRVIIFLTAAVPTTVGLTYLNRPEYWQETAGEGVTSGSYAILRWVLFWAWLGLAWGTQERDPAPFSFDDLPARLRRATRDRTWSNFAGLGAAVIVIREEFFEIYKAPVISASLTLAVGAIVLLHKTYARVRKLCTKVHADVQALLRDLDELAKAKDDDIDKKTDAALRSWDALHLYLCAGIDTGYSVGMPFLPASALQGLETKILSTIQSGRVTPDAIDEADKELRALQAACADRLDPLA</sequence>
<accession>A0ABY8JVT5</accession>
<organism evidence="2 3">
    <name type="scientific">Streptomyces cathayae</name>
    <dbReference type="NCBI Taxonomy" id="3031124"/>
    <lineage>
        <taxon>Bacteria</taxon>
        <taxon>Bacillati</taxon>
        <taxon>Actinomycetota</taxon>
        <taxon>Actinomycetes</taxon>
        <taxon>Kitasatosporales</taxon>
        <taxon>Streptomycetaceae</taxon>
        <taxon>Streptomyces</taxon>
    </lineage>
</organism>
<proteinExistence type="predicted"/>
<keyword evidence="1" id="KW-1133">Transmembrane helix</keyword>
<evidence type="ECO:0000256" key="1">
    <source>
        <dbReference type="SAM" id="Phobius"/>
    </source>
</evidence>
<dbReference type="EMBL" id="CP121682">
    <property type="protein sequence ID" value="WGD39762.1"/>
    <property type="molecule type" value="Genomic_DNA"/>
</dbReference>
<feature type="transmembrane region" description="Helical" evidence="1">
    <location>
        <begin position="77"/>
        <end position="94"/>
    </location>
</feature>